<evidence type="ECO:0000313" key="3">
    <source>
        <dbReference type="Proteomes" id="UP000049222"/>
    </source>
</evidence>
<proteinExistence type="predicted"/>
<evidence type="ECO:0000313" key="2">
    <source>
        <dbReference type="EMBL" id="CTQ51325.1"/>
    </source>
</evidence>
<evidence type="ECO:0000256" key="1">
    <source>
        <dbReference type="SAM" id="MobiDB-lite"/>
    </source>
</evidence>
<dbReference type="Gene3D" id="3.40.50.300">
    <property type="entry name" value="P-loop containing nucleotide triphosphate hydrolases"/>
    <property type="match status" value="1"/>
</dbReference>
<accession>A0A0M6YNV5</accession>
<dbReference type="STRING" id="420998.JDO7802_03364"/>
<dbReference type="SUPFAM" id="SSF52540">
    <property type="entry name" value="P-loop containing nucleoside triphosphate hydrolases"/>
    <property type="match status" value="1"/>
</dbReference>
<feature type="region of interest" description="Disordered" evidence="1">
    <location>
        <begin position="285"/>
        <end position="317"/>
    </location>
</feature>
<sequence length="317" mass="34650">MPHLTATPPVTLHLGAHRTGTTAVQHLLRRNDEYLAARGIATWGPDRTRGGMLGGIGGDPGRIDARRNVRAHRAAGRIAMLRAQLATVGTHRIVLSDENLLGGLRENLLLCRLYPTVTTRLDRVAAAIPGIDHVVLSIRSPDAWWTSAFACLMTRGFAAPDRATLDAVLRTRRSWRAVVTDVAAALPHARLTVWTHEDMATRADAAVHRLTGEVPQVRNVARLNASPDCATLQARLLDEGCVTRLPDVAGHYAPFSPDERASLRGRYDDDLAWLRDGADGLIEMETPATTSPAEGPFRDRRPRYGRDRRQEAMGATG</sequence>
<dbReference type="OrthoDB" id="8481769at2"/>
<dbReference type="InterPro" id="IPR027417">
    <property type="entry name" value="P-loop_NTPase"/>
</dbReference>
<organism evidence="2 3">
    <name type="scientific">Jannaschia donghaensis</name>
    <dbReference type="NCBI Taxonomy" id="420998"/>
    <lineage>
        <taxon>Bacteria</taxon>
        <taxon>Pseudomonadati</taxon>
        <taxon>Pseudomonadota</taxon>
        <taxon>Alphaproteobacteria</taxon>
        <taxon>Rhodobacterales</taxon>
        <taxon>Roseobacteraceae</taxon>
        <taxon>Jannaschia</taxon>
    </lineage>
</organism>
<evidence type="ECO:0008006" key="4">
    <source>
        <dbReference type="Google" id="ProtNLM"/>
    </source>
</evidence>
<gene>
    <name evidence="2" type="ORF">JDO7802_03364</name>
</gene>
<name>A0A0M6YNV5_9RHOB</name>
<dbReference type="Proteomes" id="UP000049222">
    <property type="component" value="Unassembled WGS sequence"/>
</dbReference>
<protein>
    <recommendedName>
        <fullName evidence="4">Sulfotransferase family protein</fullName>
    </recommendedName>
</protein>
<dbReference type="EMBL" id="CXSU01000012">
    <property type="protein sequence ID" value="CTQ51325.1"/>
    <property type="molecule type" value="Genomic_DNA"/>
</dbReference>
<feature type="compositionally biased region" description="Basic and acidic residues" evidence="1">
    <location>
        <begin position="296"/>
        <end position="311"/>
    </location>
</feature>
<keyword evidence="3" id="KW-1185">Reference proteome</keyword>
<reference evidence="2 3" key="1">
    <citation type="submission" date="2015-07" db="EMBL/GenBank/DDBJ databases">
        <authorList>
            <person name="Noorani M."/>
        </authorList>
    </citation>
    <scope>NUCLEOTIDE SEQUENCE [LARGE SCALE GENOMIC DNA]</scope>
    <source>
        <strain evidence="2 3">CECT 7802</strain>
    </source>
</reference>
<dbReference type="AlphaFoldDB" id="A0A0M6YNV5"/>